<reference evidence="8" key="1">
    <citation type="submission" date="2022-08" db="UniProtKB">
        <authorList>
            <consortium name="EnsemblMetazoa"/>
        </authorList>
    </citation>
    <scope>IDENTIFICATION</scope>
</reference>
<dbReference type="PANTHER" id="PTHR47111:SF1">
    <property type="entry name" value="SET AND MYND DOMAIN-CONTAINING PROTEIN 4"/>
    <property type="match status" value="1"/>
</dbReference>
<evidence type="ECO:0000313" key="8">
    <source>
        <dbReference type="EnsemblMetazoa" id="ACOM032082-PA.1"/>
    </source>
</evidence>
<keyword evidence="2 4" id="KW-0863">Zinc-finger</keyword>
<dbReference type="GO" id="GO:0008270">
    <property type="term" value="F:zinc ion binding"/>
    <property type="evidence" value="ECO:0007669"/>
    <property type="project" value="UniProtKB-KW"/>
</dbReference>
<dbReference type="PROSITE" id="PS50865">
    <property type="entry name" value="ZF_MYND_2"/>
    <property type="match status" value="1"/>
</dbReference>
<keyword evidence="6" id="KW-0732">Signal</keyword>
<proteinExistence type="predicted"/>
<dbReference type="PANTHER" id="PTHR47111">
    <property type="entry name" value="BCDNA.LD29892"/>
    <property type="match status" value="1"/>
</dbReference>
<evidence type="ECO:0000259" key="7">
    <source>
        <dbReference type="PROSITE" id="PS50865"/>
    </source>
</evidence>
<dbReference type="InterPro" id="IPR002893">
    <property type="entry name" value="Znf_MYND"/>
</dbReference>
<keyword evidence="1" id="KW-0479">Metal-binding</keyword>
<feature type="chain" id="PRO_5036492261" description="MYND-type domain-containing protein" evidence="6">
    <location>
        <begin position="18"/>
        <end position="635"/>
    </location>
</feature>
<feature type="region of interest" description="Disordered" evidence="5">
    <location>
        <begin position="616"/>
        <end position="635"/>
    </location>
</feature>
<dbReference type="Gene3D" id="2.170.270.10">
    <property type="entry name" value="SET domain"/>
    <property type="match status" value="1"/>
</dbReference>
<sequence>LYLFLILQHILIVVGSAGRFLQRLVLGQKVKQIEVPQRRLVHIVQGGTGADRVFQLGHLAPIARPKTVQLLLHLVPRCHPVHLPVLGDQCIVRLLPFRTIRVLPRAYLPQAGKAFVQSYKFGNKATRKQTQIGHDRVCEHSQRAWALFTNKTERLAVKASRSGSCQTGRCKFRNQRRKVVKKMLRPEVVEKLECPSVGLATSWAIGRRSVPCESLAECQSLFKRQYWPFPKAKIGKSSSKAAKLREQGNAAYKQSPDDPAKALELYNQSIAMAEEGSADLGLGYANRSAVYFNRKLYRECLQNIELARRHNYPTEMRSKLADREQRVREQLKETGGSCAAAKPNAPTRHCSIKACLEVGEDGEGIRTNRSLEDGAKVLVEKPFVLVLEAELAYQRCDFCGATNEHNLRPCTGCTGVMYCSEECQEQSYQRYHQFECEIVDDLQLLFRGPKPTRMFHVVLRLFWHAVLLFLEDPEAFLRRVETPAELEQYRDPFALEPTDYVLHLLAIYKDREPNPEDSKDMTGRCVTQFMAILMYAIAVKENVSLWSRLQAVEGSEKLPHLLFRLVQRVAAMDHKMEGVTCFYPFTRRLRRSSTPNAKQSVDEQLQSVVVLTGPVAEGQELTIPDEEKSGQRRNE</sequence>
<dbReference type="PROSITE" id="PS01360">
    <property type="entry name" value="ZF_MYND_1"/>
    <property type="match status" value="1"/>
</dbReference>
<evidence type="ECO:0000256" key="1">
    <source>
        <dbReference type="ARBA" id="ARBA00022723"/>
    </source>
</evidence>
<protein>
    <recommendedName>
        <fullName evidence="7">MYND-type domain-containing protein</fullName>
    </recommendedName>
</protein>
<organism evidence="8">
    <name type="scientific">Anopheles coluzzii</name>
    <name type="common">African malaria mosquito</name>
    <dbReference type="NCBI Taxonomy" id="1518534"/>
    <lineage>
        <taxon>Eukaryota</taxon>
        <taxon>Metazoa</taxon>
        <taxon>Ecdysozoa</taxon>
        <taxon>Arthropoda</taxon>
        <taxon>Hexapoda</taxon>
        <taxon>Insecta</taxon>
        <taxon>Pterygota</taxon>
        <taxon>Neoptera</taxon>
        <taxon>Endopterygota</taxon>
        <taxon>Diptera</taxon>
        <taxon>Nematocera</taxon>
        <taxon>Culicoidea</taxon>
        <taxon>Culicidae</taxon>
        <taxon>Anophelinae</taxon>
        <taxon>Anopheles</taxon>
    </lineage>
</organism>
<evidence type="ECO:0000256" key="5">
    <source>
        <dbReference type="SAM" id="MobiDB-lite"/>
    </source>
</evidence>
<feature type="compositionally biased region" description="Basic and acidic residues" evidence="5">
    <location>
        <begin position="625"/>
        <end position="635"/>
    </location>
</feature>
<evidence type="ECO:0000256" key="4">
    <source>
        <dbReference type="PROSITE-ProRule" id="PRU00134"/>
    </source>
</evidence>
<dbReference type="InterPro" id="IPR046341">
    <property type="entry name" value="SET_dom_sf"/>
</dbReference>
<evidence type="ECO:0000256" key="2">
    <source>
        <dbReference type="ARBA" id="ARBA00022771"/>
    </source>
</evidence>
<dbReference type="Proteomes" id="UP000075882">
    <property type="component" value="Unassembled WGS sequence"/>
</dbReference>
<dbReference type="AlphaFoldDB" id="A0A8W7PHU5"/>
<keyword evidence="3" id="KW-0862">Zinc</keyword>
<dbReference type="Gene3D" id="1.25.40.10">
    <property type="entry name" value="Tetratricopeptide repeat domain"/>
    <property type="match status" value="1"/>
</dbReference>
<dbReference type="InterPro" id="IPR011990">
    <property type="entry name" value="TPR-like_helical_dom_sf"/>
</dbReference>
<dbReference type="SUPFAM" id="SSF48452">
    <property type="entry name" value="TPR-like"/>
    <property type="match status" value="1"/>
</dbReference>
<dbReference type="SUPFAM" id="SSF144232">
    <property type="entry name" value="HIT/MYND zinc finger-like"/>
    <property type="match status" value="1"/>
</dbReference>
<dbReference type="SUPFAM" id="SSF82199">
    <property type="entry name" value="SET domain"/>
    <property type="match status" value="1"/>
</dbReference>
<dbReference type="EnsemblMetazoa" id="ACOM032082-RA">
    <property type="protein sequence ID" value="ACOM032082-PA.1"/>
    <property type="gene ID" value="ACOM032082"/>
</dbReference>
<dbReference type="Pfam" id="PF01753">
    <property type="entry name" value="zf-MYND"/>
    <property type="match status" value="1"/>
</dbReference>
<dbReference type="VEuPathDB" id="VectorBase:ACON2_039071"/>
<name>A0A8W7PHU5_ANOCL</name>
<feature type="domain" description="MYND-type" evidence="7">
    <location>
        <begin position="396"/>
        <end position="436"/>
    </location>
</feature>
<accession>A0A8W7PHU5</accession>
<dbReference type="Gene3D" id="6.10.140.2220">
    <property type="match status" value="1"/>
</dbReference>
<evidence type="ECO:0000256" key="3">
    <source>
        <dbReference type="ARBA" id="ARBA00022833"/>
    </source>
</evidence>
<feature type="signal peptide" evidence="6">
    <location>
        <begin position="1"/>
        <end position="17"/>
    </location>
</feature>
<evidence type="ECO:0000256" key="6">
    <source>
        <dbReference type="SAM" id="SignalP"/>
    </source>
</evidence>
<dbReference type="Gene3D" id="1.10.220.160">
    <property type="match status" value="1"/>
</dbReference>